<gene>
    <name evidence="2" type="ORF">V1479_02515</name>
</gene>
<dbReference type="Proteomes" id="UP001559025">
    <property type="component" value="Unassembled WGS sequence"/>
</dbReference>
<reference evidence="2 3" key="1">
    <citation type="submission" date="2024-01" db="EMBL/GenBank/DDBJ databases">
        <title>New evidence supports the origin of RcGTA from prophage.</title>
        <authorList>
            <person name="Xu Y."/>
            <person name="Liu B."/>
            <person name="Chen F."/>
        </authorList>
    </citation>
    <scope>NUCLEOTIDE SEQUENCE [LARGE SCALE GENOMIC DNA]</scope>
    <source>
        <strain evidence="2 3">CBW1107-2</strain>
    </source>
</reference>
<dbReference type="RefSeq" id="WP_368801517.1">
    <property type="nucleotide sequence ID" value="NZ_JAZHFV010000001.1"/>
</dbReference>
<accession>A0ABV3WNC6</accession>
<protein>
    <submittedName>
        <fullName evidence="2">Uncharacterized protein</fullName>
    </submittedName>
</protein>
<feature type="signal peptide" evidence="1">
    <location>
        <begin position="1"/>
        <end position="24"/>
    </location>
</feature>
<dbReference type="EMBL" id="JAZHFV010000001">
    <property type="protein sequence ID" value="MEX4006158.1"/>
    <property type="molecule type" value="Genomic_DNA"/>
</dbReference>
<comment type="caution">
    <text evidence="2">The sequence shown here is derived from an EMBL/GenBank/DDBJ whole genome shotgun (WGS) entry which is preliminary data.</text>
</comment>
<name>A0ABV3WNC6_9HYPH</name>
<keyword evidence="3" id="KW-1185">Reference proteome</keyword>
<sequence>MKRILGLTTAALLGASVLAAPALAESKMDLSGDAGATTTMPDVDTGTTAAIGGNFESALTAIGAGSSNAQAIGTLSEVDTVKVVSVSDLEGHDQAALDQAVSQNSDSLDELRTSIGANAALSEELRSQGVDTSAVVAAQIEADGQVTVYVM</sequence>
<proteinExistence type="predicted"/>
<feature type="chain" id="PRO_5045415036" evidence="1">
    <location>
        <begin position="25"/>
        <end position="151"/>
    </location>
</feature>
<evidence type="ECO:0000313" key="3">
    <source>
        <dbReference type="Proteomes" id="UP001559025"/>
    </source>
</evidence>
<evidence type="ECO:0000313" key="2">
    <source>
        <dbReference type="EMBL" id="MEX4006158.1"/>
    </source>
</evidence>
<keyword evidence="1" id="KW-0732">Signal</keyword>
<organism evidence="2 3">
    <name type="scientific">Neoaquamicrobium sediminum</name>
    <dbReference type="NCBI Taxonomy" id="1849104"/>
    <lineage>
        <taxon>Bacteria</taxon>
        <taxon>Pseudomonadati</taxon>
        <taxon>Pseudomonadota</taxon>
        <taxon>Alphaproteobacteria</taxon>
        <taxon>Hyphomicrobiales</taxon>
        <taxon>Phyllobacteriaceae</taxon>
        <taxon>Neoaquamicrobium</taxon>
    </lineage>
</organism>
<evidence type="ECO:0000256" key="1">
    <source>
        <dbReference type="SAM" id="SignalP"/>
    </source>
</evidence>